<reference evidence="6" key="1">
    <citation type="submission" date="2023-01" db="EMBL/GenBank/DDBJ databases">
        <title>Key to firefly adult light organ development and bioluminescence: homeobox transcription factors regulate luciferase expression and transportation to peroxisome.</title>
        <authorList>
            <person name="Fu X."/>
        </authorList>
    </citation>
    <scope>NUCLEOTIDE SEQUENCE [LARGE SCALE GENOMIC DNA]</scope>
</reference>
<feature type="domain" description="RRM" evidence="4">
    <location>
        <begin position="638"/>
        <end position="722"/>
    </location>
</feature>
<feature type="domain" description="RRM" evidence="4">
    <location>
        <begin position="53"/>
        <end position="132"/>
    </location>
</feature>
<accession>A0AAN7SC21</accession>
<name>A0AAN7SC21_9COLE</name>
<dbReference type="InterPro" id="IPR000504">
    <property type="entry name" value="RRM_dom"/>
</dbReference>
<feature type="compositionally biased region" description="Low complexity" evidence="3">
    <location>
        <begin position="839"/>
        <end position="850"/>
    </location>
</feature>
<evidence type="ECO:0000313" key="5">
    <source>
        <dbReference type="EMBL" id="KAK4872984.1"/>
    </source>
</evidence>
<gene>
    <name evidence="5" type="ORF">RN001_015013</name>
</gene>
<dbReference type="PANTHER" id="PTHR21245">
    <property type="entry name" value="HETEROGENEOUS NUCLEAR RIBONUCLEOPROTEIN"/>
    <property type="match status" value="1"/>
</dbReference>
<feature type="domain" description="RRM" evidence="4">
    <location>
        <begin position="735"/>
        <end position="807"/>
    </location>
</feature>
<comment type="caution">
    <text evidence="5">The sequence shown here is derived from an EMBL/GenBank/DDBJ whole genome shotgun (WGS) entry which is preliminary data.</text>
</comment>
<dbReference type="GO" id="GO:0003723">
    <property type="term" value="F:RNA binding"/>
    <property type="evidence" value="ECO:0007669"/>
    <property type="project" value="UniProtKB-UniRule"/>
</dbReference>
<feature type="domain" description="RRM" evidence="4">
    <location>
        <begin position="134"/>
        <end position="218"/>
    </location>
</feature>
<dbReference type="EMBL" id="JARPUR010000007">
    <property type="protein sequence ID" value="KAK4872984.1"/>
    <property type="molecule type" value="Genomic_DNA"/>
</dbReference>
<dbReference type="SMART" id="SM00360">
    <property type="entry name" value="RRM"/>
    <property type="match status" value="6"/>
</dbReference>
<feature type="domain" description="RRM" evidence="4">
    <location>
        <begin position="557"/>
        <end position="636"/>
    </location>
</feature>
<dbReference type="Proteomes" id="UP001353858">
    <property type="component" value="Unassembled WGS sequence"/>
</dbReference>
<sequence length="915" mass="105587">MNKSDFGYLYCRSREIVNRLSIFSEHSGYPVTYFNNFRKLGPRCDSVQPERGSEIFVSGLPKDALEDEIFEFFHNVGNIFDMRLMVTDDGVYNRGYAFVRFFTPSQAKNAINALDMKYFRFYYQLSVQKSVENNRLYMCGVPYMKTKMQIWNELIHCGVDGVCDVIVYKCIADTKKNRGFVFVEFESHDAAASVRQKYHQNEVLFLFGKAILVDWSISTTEVDPDVMAKVTRLFLRNLPLQMSRRNFLWLISKVVDVSTVEKVYKKKDYAFVHFVNRTIAEHALAKLRHYFKDTDVEIIWSNPPEEFKKIGKINSQQHKVLKTLFRNGSKSDSCISPQSASSSPNSRQENDPWPVRTEIHSEKNISVNFSLDQQPAETERPDFESLFHFPTWWDVIQAENPNRRQFFEDNFNETEANPPKEFDETEDYVTDRLPPSLASVGSMAQDDGVPVTFGTTPVVSFHEHSTSTSAQGVSPIDIRLFSKSILTATPAKVNETEEDCQVFITPVEWKLYKDSTNEPSSSEIKIKGLYHSESKDSKSAGPPFALFPYFGQPERGSEIFVNGLPRDAIEDEIFEFFSKVGTIFDMRLMVTDTGLHNRGYAFVRFLNPEQAKNAINVLDQKCFRYGHQVTVQKSMENNSLYMCGIPYLKSKMQIWLELIESGVEGVTDVIVYKYLADTKKNRGFVFVEFENHDVASDVREKYYQNEVLFLFGNRISVDWAISTTEFDPDVMAKVTRLFLRNLPYPMTRKHLTWLVSTIIDATTVEKVYKKKDYGFIHFINRTIAEEALAKLKLYFSDTDVEITWSNPPEEFRKMKNKNVQQHQILKTLYCDEGNSSSSCSSTQSFSSSASTEADSWPTRTDIDQKNTIFYGGTPDHEEHVEDLENIFYFPTWRDVLELEGSKKRQSPEGDNDSDH</sequence>
<evidence type="ECO:0000256" key="1">
    <source>
        <dbReference type="ARBA" id="ARBA00022884"/>
    </source>
</evidence>
<dbReference type="InterPro" id="IPR012677">
    <property type="entry name" value="Nucleotide-bd_a/b_plait_sf"/>
</dbReference>
<keyword evidence="1 2" id="KW-0694">RNA-binding</keyword>
<dbReference type="PROSITE" id="PS50102">
    <property type="entry name" value="RRM"/>
    <property type="match status" value="6"/>
</dbReference>
<protein>
    <recommendedName>
        <fullName evidence="4">RRM domain-containing protein</fullName>
    </recommendedName>
</protein>
<keyword evidence="6" id="KW-1185">Reference proteome</keyword>
<feature type="compositionally biased region" description="Low complexity" evidence="3">
    <location>
        <begin position="331"/>
        <end position="346"/>
    </location>
</feature>
<evidence type="ECO:0000313" key="6">
    <source>
        <dbReference type="Proteomes" id="UP001353858"/>
    </source>
</evidence>
<feature type="region of interest" description="Disordered" evidence="3">
    <location>
        <begin position="839"/>
        <end position="858"/>
    </location>
</feature>
<evidence type="ECO:0000259" key="4">
    <source>
        <dbReference type="PROSITE" id="PS50102"/>
    </source>
</evidence>
<feature type="region of interest" description="Disordered" evidence="3">
    <location>
        <begin position="328"/>
        <end position="353"/>
    </location>
</feature>
<evidence type="ECO:0000256" key="3">
    <source>
        <dbReference type="SAM" id="MobiDB-lite"/>
    </source>
</evidence>
<evidence type="ECO:0000256" key="2">
    <source>
        <dbReference type="PROSITE-ProRule" id="PRU00176"/>
    </source>
</evidence>
<dbReference type="SUPFAM" id="SSF54928">
    <property type="entry name" value="RNA-binding domain, RBD"/>
    <property type="match status" value="4"/>
</dbReference>
<dbReference type="InterPro" id="IPR035979">
    <property type="entry name" value="RBD_domain_sf"/>
</dbReference>
<dbReference type="Pfam" id="PF00076">
    <property type="entry name" value="RRM_1"/>
    <property type="match status" value="3"/>
</dbReference>
<dbReference type="Gene3D" id="3.30.70.330">
    <property type="match status" value="6"/>
</dbReference>
<feature type="domain" description="RRM" evidence="4">
    <location>
        <begin position="231"/>
        <end position="303"/>
    </location>
</feature>
<organism evidence="5 6">
    <name type="scientific">Aquatica leii</name>
    <dbReference type="NCBI Taxonomy" id="1421715"/>
    <lineage>
        <taxon>Eukaryota</taxon>
        <taxon>Metazoa</taxon>
        <taxon>Ecdysozoa</taxon>
        <taxon>Arthropoda</taxon>
        <taxon>Hexapoda</taxon>
        <taxon>Insecta</taxon>
        <taxon>Pterygota</taxon>
        <taxon>Neoptera</taxon>
        <taxon>Endopterygota</taxon>
        <taxon>Coleoptera</taxon>
        <taxon>Polyphaga</taxon>
        <taxon>Elateriformia</taxon>
        <taxon>Elateroidea</taxon>
        <taxon>Lampyridae</taxon>
        <taxon>Luciolinae</taxon>
        <taxon>Aquatica</taxon>
    </lineage>
</organism>
<proteinExistence type="predicted"/>
<dbReference type="AlphaFoldDB" id="A0AAN7SC21"/>